<dbReference type="InterPro" id="IPR020904">
    <property type="entry name" value="Sc_DH/Rdtase_CS"/>
</dbReference>
<comment type="similarity">
    <text evidence="1">Belongs to the short-chain dehydrogenases/reductases (SDR) family.</text>
</comment>
<evidence type="ECO:0000256" key="3">
    <source>
        <dbReference type="SAM" id="Phobius"/>
    </source>
</evidence>
<dbReference type="PANTHER" id="PTHR24321:SF8">
    <property type="entry name" value="ESTRADIOL 17-BETA-DEHYDROGENASE 8-RELATED"/>
    <property type="match status" value="1"/>
</dbReference>
<dbReference type="InterPro" id="IPR036291">
    <property type="entry name" value="NAD(P)-bd_dom_sf"/>
</dbReference>
<name>A0A6J7CQX7_9ZZZZ</name>
<gene>
    <name evidence="4" type="ORF">UFOPK3376_00261</name>
</gene>
<feature type="transmembrane region" description="Helical" evidence="3">
    <location>
        <begin position="218"/>
        <end position="239"/>
    </location>
</feature>
<evidence type="ECO:0000313" key="4">
    <source>
        <dbReference type="EMBL" id="CAB4861022.1"/>
    </source>
</evidence>
<dbReference type="SUPFAM" id="SSF51735">
    <property type="entry name" value="NAD(P)-binding Rossmann-fold domains"/>
    <property type="match status" value="1"/>
</dbReference>
<dbReference type="AlphaFoldDB" id="A0A6J7CQX7"/>
<keyword evidence="3" id="KW-0812">Transmembrane</keyword>
<keyword evidence="3" id="KW-0472">Membrane</keyword>
<evidence type="ECO:0000256" key="1">
    <source>
        <dbReference type="ARBA" id="ARBA00006484"/>
    </source>
</evidence>
<dbReference type="GO" id="GO:0016491">
    <property type="term" value="F:oxidoreductase activity"/>
    <property type="evidence" value="ECO:0007669"/>
    <property type="project" value="UniProtKB-KW"/>
</dbReference>
<dbReference type="PROSITE" id="PS00061">
    <property type="entry name" value="ADH_SHORT"/>
    <property type="match status" value="1"/>
</dbReference>
<keyword evidence="3" id="KW-1133">Transmembrane helix</keyword>
<dbReference type="InterPro" id="IPR002347">
    <property type="entry name" value="SDR_fam"/>
</dbReference>
<keyword evidence="2" id="KW-0560">Oxidoreductase</keyword>
<proteinExistence type="inferred from homology"/>
<dbReference type="Pfam" id="PF13561">
    <property type="entry name" value="adh_short_C2"/>
    <property type="match status" value="1"/>
</dbReference>
<dbReference type="PANTHER" id="PTHR24321">
    <property type="entry name" value="DEHYDROGENASES, SHORT CHAIN"/>
    <property type="match status" value="1"/>
</dbReference>
<dbReference type="EMBL" id="CAFBLP010000004">
    <property type="protein sequence ID" value="CAB4861022.1"/>
    <property type="molecule type" value="Genomic_DNA"/>
</dbReference>
<reference evidence="4" key="1">
    <citation type="submission" date="2020-05" db="EMBL/GenBank/DDBJ databases">
        <authorList>
            <person name="Chiriac C."/>
            <person name="Salcher M."/>
            <person name="Ghai R."/>
            <person name="Kavagutti S V."/>
        </authorList>
    </citation>
    <scope>NUCLEOTIDE SEQUENCE</scope>
</reference>
<sequence>MGTVAITGSAGGIGAATRSLLETNGHRVIGVDVRNAEVIADLSTPQGRATMVHDVGVECDGILDGLVAAAGISSNGSNEQLVVSINYFGAVAALDGLRPMLARGTNPSAVAISSNSTTAQMGIPLATVEACLADDEDAARATAAGSPMGGYPASKLALAHWVRTHAVGPDWIGSGIRLNAIAPGLIETPMTEGGIDFVLALGDIYPVPIQRPGQAAEVAALLSYLLSPLAGFFVGSFIVMDGGTDAALRATDWPAAR</sequence>
<protein>
    <submittedName>
        <fullName evidence="4">Unannotated protein</fullName>
    </submittedName>
</protein>
<accession>A0A6J7CQX7</accession>
<dbReference type="PRINTS" id="PR00081">
    <property type="entry name" value="GDHRDH"/>
</dbReference>
<organism evidence="4">
    <name type="scientific">freshwater metagenome</name>
    <dbReference type="NCBI Taxonomy" id="449393"/>
    <lineage>
        <taxon>unclassified sequences</taxon>
        <taxon>metagenomes</taxon>
        <taxon>ecological metagenomes</taxon>
    </lineage>
</organism>
<dbReference type="Gene3D" id="3.40.50.720">
    <property type="entry name" value="NAD(P)-binding Rossmann-like Domain"/>
    <property type="match status" value="1"/>
</dbReference>
<evidence type="ECO:0000256" key="2">
    <source>
        <dbReference type="ARBA" id="ARBA00023002"/>
    </source>
</evidence>